<dbReference type="GO" id="GO:0005634">
    <property type="term" value="C:nucleus"/>
    <property type="evidence" value="ECO:0007669"/>
    <property type="project" value="TreeGrafter"/>
</dbReference>
<dbReference type="InterPro" id="IPR029071">
    <property type="entry name" value="Ubiquitin-like_domsf"/>
</dbReference>
<dbReference type="PROSITE" id="PS50132">
    <property type="entry name" value="RGS"/>
    <property type="match status" value="1"/>
</dbReference>
<dbReference type="GO" id="GO:0005737">
    <property type="term" value="C:cytoplasm"/>
    <property type="evidence" value="ECO:0007669"/>
    <property type="project" value="TreeGrafter"/>
</dbReference>
<dbReference type="InterPro" id="IPR003116">
    <property type="entry name" value="RBD_dom"/>
</dbReference>
<dbReference type="GO" id="GO:0007165">
    <property type="term" value="P:signal transduction"/>
    <property type="evidence" value="ECO:0007669"/>
    <property type="project" value="InterPro"/>
</dbReference>
<dbReference type="SUPFAM" id="SSF54236">
    <property type="entry name" value="Ubiquitin-like"/>
    <property type="match status" value="1"/>
</dbReference>
<dbReference type="GO" id="GO:0008277">
    <property type="term" value="P:regulation of G protein-coupled receptor signaling pathway"/>
    <property type="evidence" value="ECO:0007669"/>
    <property type="project" value="TreeGrafter"/>
</dbReference>
<dbReference type="EMBL" id="JAEAOA010000791">
    <property type="protein sequence ID" value="KAK3582688.1"/>
    <property type="molecule type" value="Genomic_DNA"/>
</dbReference>
<dbReference type="Gene3D" id="3.10.20.90">
    <property type="entry name" value="Phosphatidylinositol 3-kinase Catalytic Subunit, Chain A, domain 1"/>
    <property type="match status" value="1"/>
</dbReference>
<evidence type="ECO:0000259" key="2">
    <source>
        <dbReference type="PROSITE" id="PS50898"/>
    </source>
</evidence>
<comment type="caution">
    <text evidence="3">The sequence shown here is derived from an EMBL/GenBank/DDBJ whole genome shotgun (WGS) entry which is preliminary data.</text>
</comment>
<reference evidence="3" key="1">
    <citation type="journal article" date="2021" name="Genome Biol. Evol.">
        <title>A High-Quality Reference Genome for a Parasitic Bivalve with Doubly Uniparental Inheritance (Bivalvia: Unionida).</title>
        <authorList>
            <person name="Smith C.H."/>
        </authorList>
    </citation>
    <scope>NUCLEOTIDE SEQUENCE</scope>
    <source>
        <strain evidence="3">CHS0354</strain>
    </source>
</reference>
<evidence type="ECO:0000259" key="1">
    <source>
        <dbReference type="PROSITE" id="PS50132"/>
    </source>
</evidence>
<dbReference type="SMART" id="SM00455">
    <property type="entry name" value="RBD"/>
    <property type="match status" value="1"/>
</dbReference>
<sequence length="143" mass="16544">MLEFLKKEFSEENIIFFWMTVEKYKQITSQEMPLNRSKDTPLFKSKEVIIKKRVLFWVDLPNKKSVDVKVKPTRAIRVVLKPILHKYGFKMDSVDVYLSSHAAVLDLEGLVSSLDNQRVVVIPKDDCPDDDLCQPRKLHPAGA</sequence>
<feature type="domain" description="RGS" evidence="1">
    <location>
        <begin position="1"/>
        <end position="45"/>
    </location>
</feature>
<evidence type="ECO:0000313" key="4">
    <source>
        <dbReference type="Proteomes" id="UP001195483"/>
    </source>
</evidence>
<reference evidence="3" key="2">
    <citation type="journal article" date="2021" name="Genome Biol. Evol.">
        <title>Developing a high-quality reference genome for a parasitic bivalve with doubly uniparental inheritance (Bivalvia: Unionida).</title>
        <authorList>
            <person name="Smith C.H."/>
        </authorList>
    </citation>
    <scope>NUCLEOTIDE SEQUENCE</scope>
    <source>
        <strain evidence="3">CHS0354</strain>
        <tissue evidence="3">Mantle</tissue>
    </source>
</reference>
<dbReference type="SUPFAM" id="SSF48097">
    <property type="entry name" value="Regulator of G-protein signaling, RGS"/>
    <property type="match status" value="1"/>
</dbReference>
<dbReference type="InterPro" id="IPR046995">
    <property type="entry name" value="RGS10/12/14-like"/>
</dbReference>
<dbReference type="PROSITE" id="PS50898">
    <property type="entry name" value="RBD"/>
    <property type="match status" value="1"/>
</dbReference>
<reference evidence="3" key="3">
    <citation type="submission" date="2023-05" db="EMBL/GenBank/DDBJ databases">
        <authorList>
            <person name="Smith C.H."/>
        </authorList>
    </citation>
    <scope>NUCLEOTIDE SEQUENCE</scope>
    <source>
        <strain evidence="3">CHS0354</strain>
        <tissue evidence="3">Mantle</tissue>
    </source>
</reference>
<dbReference type="Proteomes" id="UP001195483">
    <property type="component" value="Unassembled WGS sequence"/>
</dbReference>
<dbReference type="CDD" id="cd17067">
    <property type="entry name" value="RBD2_RGS12_like"/>
    <property type="match status" value="1"/>
</dbReference>
<dbReference type="GO" id="GO:0005096">
    <property type="term" value="F:GTPase activator activity"/>
    <property type="evidence" value="ECO:0007669"/>
    <property type="project" value="InterPro"/>
</dbReference>
<name>A0AAE0VLH9_9BIVA</name>
<dbReference type="PANTHER" id="PTHR45945">
    <property type="entry name" value="REGULATOR OF G-PROTEIN SIGNALING LOCO"/>
    <property type="match status" value="1"/>
</dbReference>
<dbReference type="InterPro" id="IPR016137">
    <property type="entry name" value="RGS"/>
</dbReference>
<dbReference type="PANTHER" id="PTHR45945:SF3">
    <property type="entry name" value="REGULATOR OF G-PROTEIN SIGNALING LOCO"/>
    <property type="match status" value="1"/>
</dbReference>
<keyword evidence="4" id="KW-1185">Reference proteome</keyword>
<dbReference type="Pfam" id="PF02196">
    <property type="entry name" value="RBD"/>
    <property type="match status" value="1"/>
</dbReference>
<evidence type="ECO:0000313" key="3">
    <source>
        <dbReference type="EMBL" id="KAK3582688.1"/>
    </source>
</evidence>
<gene>
    <name evidence="3" type="ORF">CHS0354_013035</name>
</gene>
<dbReference type="AlphaFoldDB" id="A0AAE0VLH9"/>
<protein>
    <submittedName>
        <fullName evidence="3">Uncharacterized protein</fullName>
    </submittedName>
</protein>
<dbReference type="InterPro" id="IPR036305">
    <property type="entry name" value="RGS_sf"/>
</dbReference>
<feature type="domain" description="RBD" evidence="2">
    <location>
        <begin position="54"/>
        <end position="124"/>
    </location>
</feature>
<accession>A0AAE0VLH9</accession>
<dbReference type="GO" id="GO:0005886">
    <property type="term" value="C:plasma membrane"/>
    <property type="evidence" value="ECO:0007669"/>
    <property type="project" value="TreeGrafter"/>
</dbReference>
<proteinExistence type="predicted"/>
<organism evidence="3 4">
    <name type="scientific">Potamilus streckersoni</name>
    <dbReference type="NCBI Taxonomy" id="2493646"/>
    <lineage>
        <taxon>Eukaryota</taxon>
        <taxon>Metazoa</taxon>
        <taxon>Spiralia</taxon>
        <taxon>Lophotrochozoa</taxon>
        <taxon>Mollusca</taxon>
        <taxon>Bivalvia</taxon>
        <taxon>Autobranchia</taxon>
        <taxon>Heteroconchia</taxon>
        <taxon>Palaeoheterodonta</taxon>
        <taxon>Unionida</taxon>
        <taxon>Unionoidea</taxon>
        <taxon>Unionidae</taxon>
        <taxon>Ambleminae</taxon>
        <taxon>Lampsilini</taxon>
        <taxon>Potamilus</taxon>
    </lineage>
</organism>